<comment type="caution">
    <text evidence="1">The sequence shown here is derived from an EMBL/GenBank/DDBJ whole genome shotgun (WGS) entry which is preliminary data.</text>
</comment>
<accession>A0ABR8Q5Z3</accession>
<dbReference type="EMBL" id="JACSQZ010000047">
    <property type="protein sequence ID" value="MBD7915847.1"/>
    <property type="molecule type" value="Genomic_DNA"/>
</dbReference>
<name>A0ABR8Q5Z3_9CLOT</name>
<reference evidence="1 2" key="1">
    <citation type="submission" date="2020-08" db="EMBL/GenBank/DDBJ databases">
        <title>A Genomic Blueprint of the Chicken Gut Microbiome.</title>
        <authorList>
            <person name="Gilroy R."/>
            <person name="Ravi A."/>
            <person name="Getino M."/>
            <person name="Pursley I."/>
            <person name="Horton D.L."/>
            <person name="Alikhan N.-F."/>
            <person name="Baker D."/>
            <person name="Gharbi K."/>
            <person name="Hall N."/>
            <person name="Watson M."/>
            <person name="Adriaenssens E.M."/>
            <person name="Foster-Nyarko E."/>
            <person name="Jarju S."/>
            <person name="Secka A."/>
            <person name="Antonio M."/>
            <person name="Oren A."/>
            <person name="Chaudhuri R."/>
            <person name="La Ragione R.M."/>
            <person name="Hildebrand F."/>
            <person name="Pallen M.J."/>
        </authorList>
    </citation>
    <scope>NUCLEOTIDE SEQUENCE [LARGE SCALE GENOMIC DNA]</scope>
    <source>
        <strain evidence="1 2">Sa3CUN1</strain>
    </source>
</reference>
<gene>
    <name evidence="1" type="ORF">H9660_11895</name>
</gene>
<keyword evidence="2" id="KW-1185">Reference proteome</keyword>
<sequence>MRNNYDILSKNDIIKLRKAYKNYNISVECLAFDVKSIMDNEGVNKNQAINRILSIIDIDNCIKNKF</sequence>
<dbReference type="Proteomes" id="UP000640335">
    <property type="component" value="Unassembled WGS sequence"/>
</dbReference>
<evidence type="ECO:0000313" key="2">
    <source>
        <dbReference type="Proteomes" id="UP000640335"/>
    </source>
</evidence>
<evidence type="ECO:0000313" key="1">
    <source>
        <dbReference type="EMBL" id="MBD7915847.1"/>
    </source>
</evidence>
<dbReference type="RefSeq" id="WP_191750600.1">
    <property type="nucleotide sequence ID" value="NZ_JACSQZ010000047.1"/>
</dbReference>
<proteinExistence type="predicted"/>
<protein>
    <submittedName>
        <fullName evidence="1">Uncharacterized protein</fullName>
    </submittedName>
</protein>
<organism evidence="1 2">
    <name type="scientific">Clostridium gallinarum</name>
    <dbReference type="NCBI Taxonomy" id="2762246"/>
    <lineage>
        <taxon>Bacteria</taxon>
        <taxon>Bacillati</taxon>
        <taxon>Bacillota</taxon>
        <taxon>Clostridia</taxon>
        <taxon>Eubacteriales</taxon>
        <taxon>Clostridiaceae</taxon>
        <taxon>Clostridium</taxon>
    </lineage>
</organism>